<dbReference type="RefSeq" id="XP_044723554.1">
    <property type="nucleotide sequence ID" value="XM_044862528.1"/>
</dbReference>
<name>A0A9P8N510_9HYPO</name>
<comment type="caution">
    <text evidence="3">The sequence shown here is derived from an EMBL/GenBank/DDBJ whole genome shotgun (WGS) entry which is preliminary data.</text>
</comment>
<feature type="domain" description="Scytalone dehydratase-like protein Arp1 N-terminal" evidence="2">
    <location>
        <begin position="89"/>
        <end position="149"/>
    </location>
</feature>
<dbReference type="Proteomes" id="UP000824596">
    <property type="component" value="Unassembled WGS sequence"/>
</dbReference>
<dbReference type="PANTHER" id="PTHR46310">
    <property type="entry name" value="AMIDASE 1"/>
    <property type="match status" value="1"/>
</dbReference>
<dbReference type="OrthoDB" id="5423360at2759"/>
<dbReference type="InterPro" id="IPR023631">
    <property type="entry name" value="Amidase_dom"/>
</dbReference>
<dbReference type="Gene3D" id="3.90.1300.10">
    <property type="entry name" value="Amidase signature (AS) domain"/>
    <property type="match status" value="1"/>
</dbReference>
<dbReference type="InterPro" id="IPR058329">
    <property type="entry name" value="Arp1_N"/>
</dbReference>
<accession>A0A9P8N510</accession>
<organism evidence="3 4">
    <name type="scientific">Hirsutella rhossiliensis</name>
    <dbReference type="NCBI Taxonomy" id="111463"/>
    <lineage>
        <taxon>Eukaryota</taxon>
        <taxon>Fungi</taxon>
        <taxon>Dikarya</taxon>
        <taxon>Ascomycota</taxon>
        <taxon>Pezizomycotina</taxon>
        <taxon>Sordariomycetes</taxon>
        <taxon>Hypocreomycetidae</taxon>
        <taxon>Hypocreales</taxon>
        <taxon>Ophiocordycipitaceae</taxon>
        <taxon>Hirsutella</taxon>
    </lineage>
</organism>
<proteinExistence type="predicted"/>
<evidence type="ECO:0000313" key="4">
    <source>
        <dbReference type="Proteomes" id="UP000824596"/>
    </source>
</evidence>
<dbReference type="GeneID" id="68353186"/>
<dbReference type="SUPFAM" id="SSF75304">
    <property type="entry name" value="Amidase signature (AS) enzymes"/>
    <property type="match status" value="1"/>
</dbReference>
<dbReference type="Pfam" id="PF01425">
    <property type="entry name" value="Amidase"/>
    <property type="match status" value="1"/>
</dbReference>
<feature type="domain" description="Amidase" evidence="1">
    <location>
        <begin position="234"/>
        <end position="404"/>
    </location>
</feature>
<evidence type="ECO:0000313" key="3">
    <source>
        <dbReference type="EMBL" id="KAH0966041.1"/>
    </source>
</evidence>
<evidence type="ECO:0000259" key="2">
    <source>
        <dbReference type="Pfam" id="PF26053"/>
    </source>
</evidence>
<dbReference type="PANTHER" id="PTHR46310:SF7">
    <property type="entry name" value="AMIDASE 1"/>
    <property type="match status" value="1"/>
</dbReference>
<gene>
    <name evidence="3" type="ORF">HRG_04057</name>
</gene>
<dbReference type="Pfam" id="PF26053">
    <property type="entry name" value="DUF8016"/>
    <property type="match status" value="1"/>
</dbReference>
<protein>
    <submittedName>
        <fullName evidence="3">Amidase domain-containing protein</fullName>
    </submittedName>
</protein>
<dbReference type="InterPro" id="IPR036928">
    <property type="entry name" value="AS_sf"/>
</dbReference>
<dbReference type="EMBL" id="JAIZPD010000003">
    <property type="protein sequence ID" value="KAH0966041.1"/>
    <property type="molecule type" value="Genomic_DNA"/>
</dbReference>
<keyword evidence="4" id="KW-1185">Reference proteome</keyword>
<reference evidence="3" key="1">
    <citation type="submission" date="2021-09" db="EMBL/GenBank/DDBJ databases">
        <title>A high-quality genome of the endoparasitic fungus Hirsutella rhossiliensis with a comparison of Hirsutella genomes reveals transposable elements contributing to genome size variation.</title>
        <authorList>
            <person name="Lin R."/>
            <person name="Jiao Y."/>
            <person name="Sun X."/>
            <person name="Ling J."/>
            <person name="Xie B."/>
            <person name="Cheng X."/>
        </authorList>
    </citation>
    <scope>NUCLEOTIDE SEQUENCE</scope>
    <source>
        <strain evidence="3">HR02</strain>
    </source>
</reference>
<sequence>MVRGALLADRCFPTSQSVVNRAINIMTKAPTPTPFAAARLEGGCVFSVAGGQYFVPPSKPNAVARLPWAHDFGLVSVLRVPQHRHGSNEKRQITASWVQDTVHEYEQRDDVFDTAFLATVIFHGADERSVTLTDEAREYLGKLGNKQVAFIAPPELPHLLPGPYLLVGHELRDVWKLAADTHGASMVTLEPKLSPDILTRLSSSDAFESFQFLDTGDQSPIFALQSRTKARAVFHSPLAGLRMVIKDNIHLRGIKTSAGNRAFYDTFPPCSETAECVQKLLDQGVSLVGKTKMNSFGIWEEPIEYVDYQAPWNPRADRYQSPGGSSSGSAAAIAAYDWLDIAIGTDTWGSVTRPAHWCGCFGLRPTLGALSPQGIVPYCQTWDTAGILTRDLGVCKDVAAEWLDANALQSDPQPFSSVIWAKDFWNIIEDDQINTARDFANKVASVLNISGDDVSFEEAWTKSPPAEANGASLLEFITEATGAQSYDAYHNCQPFVEQYRKKFNHAPYISPRNQSMWNFAKNVSKEKRDEDFAKLDVFEKWFHSTILTEKHSNPLIIMPLECVVPRYRDNTPTFRRPPQDGVGALALGPVMKSPVLAVPLTDIPYLSRITNQQERLPFVLAVMGKPGTDLALIDAIYSVLEKTGSPTAVKAGKLMF</sequence>
<evidence type="ECO:0000259" key="1">
    <source>
        <dbReference type="Pfam" id="PF01425"/>
    </source>
</evidence>
<dbReference type="AlphaFoldDB" id="A0A9P8N510"/>